<evidence type="ECO:0000313" key="3">
    <source>
        <dbReference type="EMBL" id="BCX46153.1"/>
    </source>
</evidence>
<protein>
    <submittedName>
        <fullName evidence="3">Soluble aldose sugar dehydrogenase YliI</fullName>
    </submittedName>
</protein>
<accession>A0ABM7R9V8</accession>
<organism evidence="3 4">
    <name type="scientific">Haloferula helveola</name>
    <dbReference type="NCBI Taxonomy" id="490095"/>
    <lineage>
        <taxon>Bacteria</taxon>
        <taxon>Pseudomonadati</taxon>
        <taxon>Verrucomicrobiota</taxon>
        <taxon>Verrucomicrobiia</taxon>
        <taxon>Verrucomicrobiales</taxon>
        <taxon>Verrucomicrobiaceae</taxon>
        <taxon>Haloferula</taxon>
    </lineage>
</organism>
<gene>
    <name evidence="3" type="ORF">HAHE_00610</name>
</gene>
<dbReference type="SUPFAM" id="SSF49899">
    <property type="entry name" value="Concanavalin A-like lectins/glucanases"/>
    <property type="match status" value="3"/>
</dbReference>
<proteinExistence type="predicted"/>
<dbReference type="Proteomes" id="UP001374893">
    <property type="component" value="Chromosome"/>
</dbReference>
<feature type="domain" description="Glucose/Sorbosone dehydrogenase" evidence="2">
    <location>
        <begin position="935"/>
        <end position="1095"/>
    </location>
</feature>
<dbReference type="Pfam" id="PF17963">
    <property type="entry name" value="Big_9"/>
    <property type="match status" value="1"/>
</dbReference>
<dbReference type="PANTHER" id="PTHR19328">
    <property type="entry name" value="HEDGEHOG-INTERACTING PROTEIN"/>
    <property type="match status" value="1"/>
</dbReference>
<sequence>MAPLSIALGLAVLPVHAALVHRWSFNEAPGGAPNNYEMIDSESGWSAFVKGQDSTFDGTTLRLTGTSNGNHSTNFLSGYVDLPNGIISSKTNLTVEVWATPEGFANFARIFDFGRVAGSGFGNGEDGEIIDNPGQGQIPGTTGAEDTLYLTFCRAGSLNEQRMDAFIATTTGVMTDTNHATTSGIRHHYAMTFEDGVGNFGGSGGRVRWFRGGVEIASADVDFHLNELEDVNNWLGRSQWTGDTLANASYDEFRIYDHALTQSELLASINAGPDSLSTTPVSAPAPDNLWIFDDGENSELASGAEFVDTIGSEIATVRGQGATLTQTELTLPGTTDGNQPGSTISAYLDLPNGIVSATPGVTFEAWVTPLSSNNWQRLFDFGRCTGSSGLGAEPGEIIDGPTAPGGTSGYDNLSLSLNDGGNMNSQQLEGEFNDGGPIYTFSPAVTTAGTEYHYVLVIEDGIGEFGASGCRASWYRDGILQNTDDFPFLIQDIQDVNNWIGRSMYSGDSNSNLALNELRIHRRALAPAETVASFLAGADPTAGPPEPPAPAPVPARRWDFNTPVEPALPDTEFIDAATGEVATVRGNGAQLDGSQLVIGAGLTNGQQTGENISAYLELPDHFVSGFNDMTVELWLTPLSSNWWQRILDFGNCTVTHGTGAEPGEIIDGPVAPAAFEASDNLFLSLNAGGTLGEHRLAAKLNAGGETGWNSNLSASTSTGQEYHIVMTVENGAGGSGTTGCEVKWYRDGVLQTTISVPFRLKDMEDVNNWIGRSNWSGDSNSHMAINELRVYDRAITQKEVNTSETNGPDAVFPPPVAINDSATLNFGQKVLVDILANDTGGPLGSTVSILSPPAAGTVTVQADGSILYAHDGSATATDSLIYEVSGIGGTSAPATVDFTITSELKIANPSLAMPDAPPPTSWELVDALPGLTFNEPLCISLIPGNDKRMFVCERMAKIKHVPDVTSASPTQNTFLDLQAVVAGRTPTETIEDGANAEHGLLGLAFHPDYATNGYFYVAYTVRINGGSYYQRVSRFEVSTGDPDVADPASESVLIEQLDEGSNHDGGDLHFGPDGYLYYAAGDEENSNRGQQNSQKVDGDFFCGVFRIDVDKLPGNLEPNPHASIPTDGGIARFSIPADNPFIHTSLGGTWDGAYNGIAVADLNAVRTEFWATGLRHVWRMSFDPATGDLWAGDVGQNTYEEINLVEKGVNYGWAYREGAHDFGTVLGSPPPGFSSTDPVYEYVHTGIAGGDASFKGNSVVGGYVYRGTRFPELVGRYIFSDSVSGHVWEMETGTGATTRLTGLPGAYGVISSQGLDPYNQDLLFCAYLTGKIMRLTKSSDLASGFPQTLSETGLFADLSDLSPSPGLVPYLPNLKFWSDHADKTRWFAIPDGTSRMTWQKEGPWDYPTGAVWVKHFDLALSRDDPGTNKRIETRVLVKTDDGVYGVSYRWNDAGTEAYLVEDAGTSFDLAIDDHGTPHTQRWEIPGRTSCLTCHDDRPLSFNTRQLNRIADIHGMLGNQIVTLSSAGYLDNSPDPVDTLPFHVTPEETQYPLEQRVRSYLDVNCAYCHQLGGSVAGFWDGRESLTLEQTGLIHGTAVNNGGDPFNKYVVPGDTFHSIVLNRVAETNGFTRMPPLATSEHDEVGIDLLTQWIQSELPSHVLYDDWAINFPGIGGRNDDGDGDGRSNYDEFVLGTNPLSASDAPVVQAADGSLSFNRKAFRIYDIRTSTNLVDWESWNVPENTSIYETSDRLETIALPIGSDPARFFQLNVVEP</sequence>
<evidence type="ECO:0000313" key="4">
    <source>
        <dbReference type="Proteomes" id="UP001374893"/>
    </source>
</evidence>
<dbReference type="Pfam" id="PF13385">
    <property type="entry name" value="Laminin_G_3"/>
    <property type="match status" value="3"/>
</dbReference>
<feature type="chain" id="PRO_5047158551" evidence="1">
    <location>
        <begin position="18"/>
        <end position="1772"/>
    </location>
</feature>
<dbReference type="SUPFAM" id="SSF50952">
    <property type="entry name" value="Soluble quinoprotein glucose dehydrogenase"/>
    <property type="match status" value="1"/>
</dbReference>
<dbReference type="InterPro" id="IPR011042">
    <property type="entry name" value="6-blade_b-propeller_TolB-like"/>
</dbReference>
<dbReference type="InterPro" id="IPR011041">
    <property type="entry name" value="Quinoprot_gluc/sorb_DH_b-prop"/>
</dbReference>
<dbReference type="Pfam" id="PF07995">
    <property type="entry name" value="GSDH"/>
    <property type="match status" value="2"/>
</dbReference>
<evidence type="ECO:0000256" key="1">
    <source>
        <dbReference type="SAM" id="SignalP"/>
    </source>
</evidence>
<reference evidence="3 4" key="1">
    <citation type="submission" date="2021-06" db="EMBL/GenBank/DDBJ databases">
        <title>Complete genome of Haloferula helveola possessing various polysaccharide degrading enzymes.</title>
        <authorList>
            <person name="Takami H."/>
            <person name="Huang C."/>
            <person name="Hamasaki K."/>
        </authorList>
    </citation>
    <scope>NUCLEOTIDE SEQUENCE [LARGE SCALE GENOMIC DNA]</scope>
    <source>
        <strain evidence="3 4">CN-1</strain>
    </source>
</reference>
<dbReference type="Gene3D" id="2.120.10.30">
    <property type="entry name" value="TolB, C-terminal domain"/>
    <property type="match status" value="1"/>
</dbReference>
<dbReference type="EMBL" id="AP024702">
    <property type="protein sequence ID" value="BCX46153.1"/>
    <property type="molecule type" value="Genomic_DNA"/>
</dbReference>
<name>A0ABM7R9V8_9BACT</name>
<dbReference type="InterPro" id="IPR013320">
    <property type="entry name" value="ConA-like_dom_sf"/>
</dbReference>
<dbReference type="Gene3D" id="2.60.120.200">
    <property type="match status" value="3"/>
</dbReference>
<dbReference type="PANTHER" id="PTHR19328:SF75">
    <property type="entry name" value="ALDOSE SUGAR DEHYDROGENASE YLII"/>
    <property type="match status" value="1"/>
</dbReference>
<feature type="signal peptide" evidence="1">
    <location>
        <begin position="1"/>
        <end position="17"/>
    </location>
</feature>
<keyword evidence="4" id="KW-1185">Reference proteome</keyword>
<dbReference type="InterPro" id="IPR012938">
    <property type="entry name" value="Glc/Sorbosone_DH"/>
</dbReference>
<evidence type="ECO:0000259" key="2">
    <source>
        <dbReference type="Pfam" id="PF07995"/>
    </source>
</evidence>
<keyword evidence="1" id="KW-0732">Signal</keyword>
<feature type="domain" description="Glucose/Sorbosone dehydrogenase" evidence="2">
    <location>
        <begin position="1161"/>
        <end position="1291"/>
    </location>
</feature>